<dbReference type="InterPro" id="IPR009080">
    <property type="entry name" value="tRNAsynth_Ia_anticodon-bd"/>
</dbReference>
<dbReference type="Gene3D" id="3.40.50.620">
    <property type="entry name" value="HUPs"/>
    <property type="match status" value="1"/>
</dbReference>
<gene>
    <name evidence="17" type="ORF">AMJ39_04780</name>
</gene>
<dbReference type="GO" id="GO:0005524">
    <property type="term" value="F:ATP binding"/>
    <property type="evidence" value="ECO:0007669"/>
    <property type="project" value="UniProtKB-KW"/>
</dbReference>
<evidence type="ECO:0000256" key="7">
    <source>
        <dbReference type="ARBA" id="ARBA00022490"/>
    </source>
</evidence>
<keyword evidence="7" id="KW-0963">Cytoplasm</keyword>
<dbReference type="Pfam" id="PF01406">
    <property type="entry name" value="tRNA-synt_1e"/>
    <property type="match status" value="1"/>
</dbReference>
<dbReference type="InterPro" id="IPR024909">
    <property type="entry name" value="Cys-tRNA/MSH_ligase"/>
</dbReference>
<proteinExistence type="inferred from homology"/>
<feature type="non-terminal residue" evidence="17">
    <location>
        <position position="1"/>
    </location>
</feature>
<dbReference type="GO" id="GO:0004817">
    <property type="term" value="F:cysteine-tRNA ligase activity"/>
    <property type="evidence" value="ECO:0007669"/>
    <property type="project" value="UniProtKB-UniRule"/>
</dbReference>
<dbReference type="HAMAP" id="MF_00041">
    <property type="entry name" value="Cys_tRNA_synth"/>
    <property type="match status" value="1"/>
</dbReference>
<keyword evidence="10" id="KW-0547">Nucleotide-binding</keyword>
<keyword evidence="9" id="KW-0479">Metal-binding</keyword>
<dbReference type="PANTHER" id="PTHR10890">
    <property type="entry name" value="CYSTEINYL-TRNA SYNTHETASE"/>
    <property type="match status" value="1"/>
</dbReference>
<dbReference type="PANTHER" id="PTHR10890:SF3">
    <property type="entry name" value="CYSTEINE--TRNA LIGASE, CYTOPLASMIC"/>
    <property type="match status" value="1"/>
</dbReference>
<dbReference type="GO" id="GO:0005829">
    <property type="term" value="C:cytosol"/>
    <property type="evidence" value="ECO:0007669"/>
    <property type="project" value="TreeGrafter"/>
</dbReference>
<evidence type="ECO:0000256" key="8">
    <source>
        <dbReference type="ARBA" id="ARBA00022598"/>
    </source>
</evidence>
<comment type="subunit">
    <text evidence="4">Monomer.</text>
</comment>
<evidence type="ECO:0000256" key="3">
    <source>
        <dbReference type="ARBA" id="ARBA00005594"/>
    </source>
</evidence>
<dbReference type="STRING" id="1703770.AMJ39_04780"/>
<dbReference type="SUPFAM" id="SSF47323">
    <property type="entry name" value="Anticodon-binding domain of a subclass of class I aminoacyl-tRNA synthetases"/>
    <property type="match status" value="1"/>
</dbReference>
<dbReference type="InterPro" id="IPR032678">
    <property type="entry name" value="tRNA-synt_1_cat_dom"/>
</dbReference>
<evidence type="ECO:0000256" key="13">
    <source>
        <dbReference type="ARBA" id="ARBA00022917"/>
    </source>
</evidence>
<dbReference type="Proteomes" id="UP000052008">
    <property type="component" value="Unassembled WGS sequence"/>
</dbReference>
<evidence type="ECO:0000256" key="10">
    <source>
        <dbReference type="ARBA" id="ARBA00022741"/>
    </source>
</evidence>
<dbReference type="Gene3D" id="1.20.120.1910">
    <property type="entry name" value="Cysteine-tRNA ligase, C-terminal anti-codon recognition domain"/>
    <property type="match status" value="1"/>
</dbReference>
<protein>
    <recommendedName>
        <fullName evidence="6 15">Cysteine--tRNA ligase</fullName>
        <ecNumber evidence="5 15">6.1.1.16</ecNumber>
    </recommendedName>
</protein>
<dbReference type="PRINTS" id="PR00983">
    <property type="entry name" value="TRNASYNTHCYS"/>
</dbReference>
<dbReference type="InterPro" id="IPR015803">
    <property type="entry name" value="Cys-tRNA-ligase"/>
</dbReference>
<comment type="similarity">
    <text evidence="3">Belongs to the class-I aminoacyl-tRNA synthetase family.</text>
</comment>
<comment type="subcellular location">
    <subcellularLocation>
        <location evidence="2">Cytoplasm</location>
    </subcellularLocation>
</comment>
<evidence type="ECO:0000259" key="16">
    <source>
        <dbReference type="SMART" id="SM00840"/>
    </source>
</evidence>
<evidence type="ECO:0000256" key="1">
    <source>
        <dbReference type="ARBA" id="ARBA00001947"/>
    </source>
</evidence>
<evidence type="ECO:0000256" key="4">
    <source>
        <dbReference type="ARBA" id="ARBA00011245"/>
    </source>
</evidence>
<name>A0A0S7WTF7_UNCT6</name>
<dbReference type="PATRIC" id="fig|1703770.3.peg.1912"/>
<evidence type="ECO:0000256" key="15">
    <source>
        <dbReference type="NCBIfam" id="TIGR00435"/>
    </source>
</evidence>
<dbReference type="InterPro" id="IPR014729">
    <property type="entry name" value="Rossmann-like_a/b/a_fold"/>
</dbReference>
<comment type="cofactor">
    <cofactor evidence="1">
        <name>Zn(2+)</name>
        <dbReference type="ChEBI" id="CHEBI:29105"/>
    </cofactor>
</comment>
<dbReference type="GO" id="GO:0046872">
    <property type="term" value="F:metal ion binding"/>
    <property type="evidence" value="ECO:0007669"/>
    <property type="project" value="UniProtKB-KW"/>
</dbReference>
<comment type="caution">
    <text evidence="17">The sequence shown here is derived from an EMBL/GenBank/DDBJ whole genome shotgun (WGS) entry which is preliminary data.</text>
</comment>
<dbReference type="SUPFAM" id="SSF52374">
    <property type="entry name" value="Nucleotidylyl transferase"/>
    <property type="match status" value="1"/>
</dbReference>
<dbReference type="SMART" id="SM00840">
    <property type="entry name" value="DALR_2"/>
    <property type="match status" value="1"/>
</dbReference>
<evidence type="ECO:0000256" key="2">
    <source>
        <dbReference type="ARBA" id="ARBA00004496"/>
    </source>
</evidence>
<accession>A0A0S7WTF7</accession>
<dbReference type="Pfam" id="PF09190">
    <property type="entry name" value="DALR_2"/>
    <property type="match status" value="1"/>
</dbReference>
<dbReference type="Pfam" id="PF23493">
    <property type="entry name" value="CysS_C"/>
    <property type="match status" value="1"/>
</dbReference>
<evidence type="ECO:0000313" key="17">
    <source>
        <dbReference type="EMBL" id="KPJ53458.1"/>
    </source>
</evidence>
<feature type="domain" description="Cysteinyl-tRNA synthetase class Ia DALR" evidence="16">
    <location>
        <begin position="340"/>
        <end position="394"/>
    </location>
</feature>
<evidence type="ECO:0000256" key="9">
    <source>
        <dbReference type="ARBA" id="ARBA00022723"/>
    </source>
</evidence>
<evidence type="ECO:0000313" key="18">
    <source>
        <dbReference type="Proteomes" id="UP000052008"/>
    </source>
</evidence>
<organism evidence="17 18">
    <name type="scientific">candidate division TA06 bacterium DG_24</name>
    <dbReference type="NCBI Taxonomy" id="1703770"/>
    <lineage>
        <taxon>Bacteria</taxon>
        <taxon>Bacteria division TA06</taxon>
    </lineage>
</organism>
<evidence type="ECO:0000256" key="14">
    <source>
        <dbReference type="ARBA" id="ARBA00023146"/>
    </source>
</evidence>
<dbReference type="EC" id="6.1.1.16" evidence="5 15"/>
<dbReference type="InterPro" id="IPR056411">
    <property type="entry name" value="CysS_C"/>
</dbReference>
<dbReference type="InterPro" id="IPR015273">
    <property type="entry name" value="Cys-tRNA-synt_Ia_DALR"/>
</dbReference>
<keyword evidence="8" id="KW-0436">Ligase</keyword>
<evidence type="ECO:0000256" key="5">
    <source>
        <dbReference type="ARBA" id="ARBA00012832"/>
    </source>
</evidence>
<dbReference type="GO" id="GO:0006423">
    <property type="term" value="P:cysteinyl-tRNA aminoacylation"/>
    <property type="evidence" value="ECO:0007669"/>
    <property type="project" value="UniProtKB-UniRule"/>
</dbReference>
<keyword evidence="13" id="KW-0648">Protein biosynthesis</keyword>
<evidence type="ECO:0000256" key="6">
    <source>
        <dbReference type="ARBA" id="ARBA00014738"/>
    </source>
</evidence>
<keyword evidence="11" id="KW-0862">Zinc</keyword>
<dbReference type="NCBIfam" id="TIGR00435">
    <property type="entry name" value="cysS"/>
    <property type="match status" value="1"/>
</dbReference>
<reference evidence="17 18" key="1">
    <citation type="journal article" date="2015" name="Microbiome">
        <title>Genomic resolution of linkages in carbon, nitrogen, and sulfur cycling among widespread estuary sediment bacteria.</title>
        <authorList>
            <person name="Baker B.J."/>
            <person name="Lazar C.S."/>
            <person name="Teske A.P."/>
            <person name="Dick G.J."/>
        </authorList>
    </citation>
    <scope>NUCLEOTIDE SEQUENCE [LARGE SCALE GENOMIC DNA]</scope>
    <source>
        <strain evidence="17">DG_24</strain>
    </source>
</reference>
<evidence type="ECO:0000256" key="11">
    <source>
        <dbReference type="ARBA" id="ARBA00022833"/>
    </source>
</evidence>
<evidence type="ECO:0000256" key="12">
    <source>
        <dbReference type="ARBA" id="ARBA00022840"/>
    </source>
</evidence>
<keyword evidence="14" id="KW-0030">Aminoacyl-tRNA synthetase</keyword>
<dbReference type="EMBL" id="LIZS01000019">
    <property type="protein sequence ID" value="KPJ53458.1"/>
    <property type="molecule type" value="Genomic_DNA"/>
</dbReference>
<keyword evidence="12" id="KW-0067">ATP-binding</keyword>
<dbReference type="AlphaFoldDB" id="A0A0S7WTF7"/>
<sequence>ACGLTVYNYAHIGNLRTYVFEDVLRRVLALDGYEVKHVMNVTDVGHLVSDADTGEDKMEVGSQREGRSAWELADFYFEAFRKDMARLSLLEPDIWCKATEHIEEQIELVRGLEERGFTYTIDDGVYFDTSRLKDYGKLARLDVEGLEAGARIETVPGKRNITDFALWKLSPGGQKRQMEWESPWGVGFPGWHIECAAMSVKYLGDHFDIHCGGIDHIPVHHTNEIAEVEALTGKTWVNWWMHGAWLVLPTGEEDEREESESVKMAKSGENFITLDLLIDRGYDPLVYRYFCLNAHYRSPLTFTWRALDGAANAYERLKNRVVELKGSGGAGSVSESHYAAFRDALEDDLNTPRALAAMWGVVRDENLSGADRYATLLAMDEVLAFGFEKMEAPEVVVDEEVERMIRERDEARRRKDYATADRIRAELLERGLLLEDTPEGTKVKPCSSR</sequence>